<dbReference type="OrthoDB" id="496559at2759"/>
<reference evidence="2 3" key="2">
    <citation type="journal article" date="2014" name="BMC Genomics">
        <title>An improved genome of the model marine alga Ostreococcus tauri unfolds by assessing Illumina de novo assemblies.</title>
        <authorList>
            <person name="Blanc-Mathieu R."/>
            <person name="Verhelst B."/>
            <person name="Derelle E."/>
            <person name="Rombauts S."/>
            <person name="Bouget F.Y."/>
            <person name="Carre I."/>
            <person name="Chateau A."/>
            <person name="Eyre-Walker A."/>
            <person name="Grimsley N."/>
            <person name="Moreau H."/>
            <person name="Piegu B."/>
            <person name="Rivals E."/>
            <person name="Schackwitz W."/>
            <person name="Van de Peer Y."/>
            <person name="Piganeau G."/>
        </authorList>
    </citation>
    <scope>NUCLEOTIDE SEQUENCE [LARGE SCALE GENOMIC DNA]</scope>
    <source>
        <strain evidence="3">OTTH 0595 / CCAP 157/2 / RCC745</strain>
    </source>
</reference>
<comment type="caution">
    <text evidence="2">The sequence shown here is derived from an EMBL/GenBank/DDBJ whole genome shotgun (WGS) entry which is preliminary data.</text>
</comment>
<evidence type="ECO:0000256" key="1">
    <source>
        <dbReference type="SAM" id="MobiDB-lite"/>
    </source>
</evidence>
<sequence length="181" mass="20046">MATMGASTTRSVRAGARVGRGRATATRTTATRRMIDGDAEAGDGTSRRRAVATLMTLATGAIAVGRAEAETPPEFVDETREIIDMTRQILTGAKSDDAYLDNFQDKRRAWFAKYQYHHGKSFYGYANTWNAQAKVGVQIAVNRENGVPYDYAHTVYNKDYLLKILEKGEAELLDMQSRNAL</sequence>
<protein>
    <submittedName>
        <fullName evidence="2">Unnamed product</fullName>
    </submittedName>
</protein>
<name>A0A090M9L6_OSTTA</name>
<proteinExistence type="predicted"/>
<feature type="region of interest" description="Disordered" evidence="1">
    <location>
        <begin position="1"/>
        <end position="46"/>
    </location>
</feature>
<reference evidence="3" key="1">
    <citation type="journal article" date="2006" name="Proc. Natl. Acad. Sci. U.S.A.">
        <title>Genome analysis of the smallest free-living eukaryote Ostreococcus tauri unveils many unique features.</title>
        <authorList>
            <person name="Derelle E."/>
            <person name="Ferraz C."/>
            <person name="Rombauts S."/>
            <person name="Rouze P."/>
            <person name="Worden A.Z."/>
            <person name="Robbens S."/>
            <person name="Partensky F."/>
            <person name="Degroeve S."/>
            <person name="Echeynie S."/>
            <person name="Cooke R."/>
            <person name="Saeys Y."/>
            <person name="Wuyts J."/>
            <person name="Jabbari K."/>
            <person name="Bowler C."/>
            <person name="Panaud O."/>
            <person name="Piegu B."/>
            <person name="Ball S.G."/>
            <person name="Ral J.-P."/>
            <person name="Bouget F.-Y."/>
            <person name="Piganeau G."/>
            <person name="De Baets B."/>
            <person name="Picard A."/>
            <person name="Delseny M."/>
            <person name="Demaille J."/>
            <person name="Van de Peer Y."/>
            <person name="Moreau H."/>
        </authorList>
    </citation>
    <scope>NUCLEOTIDE SEQUENCE [LARGE SCALE GENOMIC DNA]</scope>
    <source>
        <strain evidence="3">OTTH 0595 / CCAP 157/2 / RCC745</strain>
    </source>
</reference>
<keyword evidence="3" id="KW-1185">Reference proteome</keyword>
<accession>A0A090M9L6</accession>
<dbReference type="EMBL" id="CAID01000010">
    <property type="protein sequence ID" value="CEF99397.1"/>
    <property type="molecule type" value="Genomic_DNA"/>
</dbReference>
<dbReference type="GeneID" id="9832201"/>
<dbReference type="Proteomes" id="UP000009170">
    <property type="component" value="Unassembled WGS sequence"/>
</dbReference>
<dbReference type="RefSeq" id="XP_003081661.2">
    <property type="nucleotide sequence ID" value="XM_003081613.2"/>
</dbReference>
<evidence type="ECO:0000313" key="3">
    <source>
        <dbReference type="Proteomes" id="UP000009170"/>
    </source>
</evidence>
<gene>
    <name evidence="2" type="ORF">OT_ostta10g02260</name>
</gene>
<feature type="compositionally biased region" description="Polar residues" evidence="1">
    <location>
        <begin position="1"/>
        <end position="11"/>
    </location>
</feature>
<dbReference type="KEGG" id="ota:OT_ostta10g02260"/>
<organism evidence="2 3">
    <name type="scientific">Ostreococcus tauri</name>
    <name type="common">Marine green alga</name>
    <dbReference type="NCBI Taxonomy" id="70448"/>
    <lineage>
        <taxon>Eukaryota</taxon>
        <taxon>Viridiplantae</taxon>
        <taxon>Chlorophyta</taxon>
        <taxon>Mamiellophyceae</taxon>
        <taxon>Mamiellales</taxon>
        <taxon>Bathycoccaceae</taxon>
        <taxon>Ostreococcus</taxon>
    </lineage>
</organism>
<dbReference type="AlphaFoldDB" id="A0A090M9L6"/>
<feature type="compositionally biased region" description="Low complexity" evidence="1">
    <location>
        <begin position="12"/>
        <end position="32"/>
    </location>
</feature>
<dbReference type="InParanoid" id="A0A090M9L6"/>
<evidence type="ECO:0000313" key="2">
    <source>
        <dbReference type="EMBL" id="CEF99397.1"/>
    </source>
</evidence>